<dbReference type="SUPFAM" id="SSF51735">
    <property type="entry name" value="NAD(P)-binding Rossmann-fold domains"/>
    <property type="match status" value="1"/>
</dbReference>
<dbReference type="PANTHER" id="PTHR43000">
    <property type="entry name" value="DTDP-D-GLUCOSE 4,6-DEHYDRATASE-RELATED"/>
    <property type="match status" value="1"/>
</dbReference>
<dbReference type="Gene3D" id="3.40.50.720">
    <property type="entry name" value="NAD(P)-binding Rossmann-like Domain"/>
    <property type="match status" value="1"/>
</dbReference>
<gene>
    <name evidence="3" type="ORF">C8N24_2757</name>
</gene>
<accession>A0A660LIW6</accession>
<sequence>MAHRVLITGGSGFVGANLCIGLAERHPDWEIVAFDNLKRRGSELNLPRLRAAGVRFVHGDVRSPGDLTALAKVDAIVECSAEPSALAGVHDSPDYLVQSNLFGAYHCLELARRDSAQVVFISTSRVYPYGALDALPFREAETRFELTDAAGVAEDFPLEGARTLYGATKLAAEHLVTDYAAVLGIPTVINRCGVIAGPWQMGKVDQGVFTYWVLAHQTRRPLSYIGYGGVGKQVRDLIHVDDVVDLIDRQLGAPEEWAGRLVNVGGGREISLSLAETTALCRELTGNEVPVGVAGSDRPGDVRVYLTDASRLYALTDWRPQRDAADTLEDIARWVRDNEALVVSALAGS</sequence>
<dbReference type="Proteomes" id="UP000278962">
    <property type="component" value="Unassembled WGS sequence"/>
</dbReference>
<reference evidence="3 4" key="1">
    <citation type="submission" date="2018-10" db="EMBL/GenBank/DDBJ databases">
        <title>Genomic Encyclopedia of Archaeal and Bacterial Type Strains, Phase II (KMG-II): from individual species to whole genera.</title>
        <authorList>
            <person name="Goeker M."/>
        </authorList>
    </citation>
    <scope>NUCLEOTIDE SEQUENCE [LARGE SCALE GENOMIC DNA]</scope>
    <source>
        <strain evidence="3 4">DSM 14954</strain>
    </source>
</reference>
<dbReference type="OrthoDB" id="9801785at2"/>
<organism evidence="3 4">
    <name type="scientific">Solirubrobacter pauli</name>
    <dbReference type="NCBI Taxonomy" id="166793"/>
    <lineage>
        <taxon>Bacteria</taxon>
        <taxon>Bacillati</taxon>
        <taxon>Actinomycetota</taxon>
        <taxon>Thermoleophilia</taxon>
        <taxon>Solirubrobacterales</taxon>
        <taxon>Solirubrobacteraceae</taxon>
        <taxon>Solirubrobacter</taxon>
    </lineage>
</organism>
<feature type="domain" description="NAD-dependent epimerase/dehydratase" evidence="2">
    <location>
        <begin position="5"/>
        <end position="265"/>
    </location>
</feature>
<evidence type="ECO:0000313" key="4">
    <source>
        <dbReference type="Proteomes" id="UP000278962"/>
    </source>
</evidence>
<dbReference type="AlphaFoldDB" id="A0A660LIW6"/>
<evidence type="ECO:0000256" key="1">
    <source>
        <dbReference type="ARBA" id="ARBA00007637"/>
    </source>
</evidence>
<dbReference type="Pfam" id="PF01370">
    <property type="entry name" value="Epimerase"/>
    <property type="match status" value="1"/>
</dbReference>
<comment type="caution">
    <text evidence="3">The sequence shown here is derived from an EMBL/GenBank/DDBJ whole genome shotgun (WGS) entry which is preliminary data.</text>
</comment>
<keyword evidence="4" id="KW-1185">Reference proteome</keyword>
<evidence type="ECO:0000313" key="3">
    <source>
        <dbReference type="EMBL" id="RKQ92901.1"/>
    </source>
</evidence>
<name>A0A660LIW6_9ACTN</name>
<dbReference type="InterPro" id="IPR001509">
    <property type="entry name" value="Epimerase_deHydtase"/>
</dbReference>
<evidence type="ECO:0000259" key="2">
    <source>
        <dbReference type="Pfam" id="PF01370"/>
    </source>
</evidence>
<dbReference type="RefSeq" id="WP_121250673.1">
    <property type="nucleotide sequence ID" value="NZ_RBIL01000001.1"/>
</dbReference>
<dbReference type="InterPro" id="IPR036291">
    <property type="entry name" value="NAD(P)-bd_dom_sf"/>
</dbReference>
<proteinExistence type="inferred from homology"/>
<comment type="similarity">
    <text evidence="1">Belongs to the NAD(P)-dependent epimerase/dehydratase family.</text>
</comment>
<dbReference type="EMBL" id="RBIL01000001">
    <property type="protein sequence ID" value="RKQ92901.1"/>
    <property type="molecule type" value="Genomic_DNA"/>
</dbReference>
<protein>
    <submittedName>
        <fullName evidence="3">CDP-paratose 2-epimerase</fullName>
    </submittedName>
</protein>